<dbReference type="EnsemblMetazoa" id="CJA41700.1">
    <property type="protein sequence ID" value="CJA41700.1"/>
    <property type="gene ID" value="WBGene00217548"/>
</dbReference>
<protein>
    <submittedName>
        <fullName evidence="2">Uncharacterized protein</fullName>
    </submittedName>
</protein>
<accession>A0A8R1IYT1</accession>
<dbReference type="AlphaFoldDB" id="A0A8R1IYT1"/>
<reference evidence="3" key="1">
    <citation type="submission" date="2010-08" db="EMBL/GenBank/DDBJ databases">
        <authorList>
            <consortium name="Caenorhabditis japonica Sequencing Consortium"/>
            <person name="Wilson R.K."/>
        </authorList>
    </citation>
    <scope>NUCLEOTIDE SEQUENCE [LARGE SCALE GENOMIC DNA]</scope>
    <source>
        <strain evidence="3">DF5081</strain>
    </source>
</reference>
<name>A0A8R1IYT1_CAEJA</name>
<proteinExistence type="predicted"/>
<evidence type="ECO:0000313" key="3">
    <source>
        <dbReference type="Proteomes" id="UP000005237"/>
    </source>
</evidence>
<keyword evidence="3" id="KW-1185">Reference proteome</keyword>
<feature type="transmembrane region" description="Helical" evidence="1">
    <location>
        <begin position="91"/>
        <end position="112"/>
    </location>
</feature>
<keyword evidence="1" id="KW-0812">Transmembrane</keyword>
<sequence length="114" mass="13138">MVFNVKYDTMAFLLAPTQHNTTQTSISCPFLSSFSSFRGVKMRNGRGLERETNLRKVATTTVVPYGLADGDKTRVCHQTRRNMNEITKKRVFLMFVYLWETCLFLSSCHMVNKS</sequence>
<organism evidence="2 3">
    <name type="scientific">Caenorhabditis japonica</name>
    <dbReference type="NCBI Taxonomy" id="281687"/>
    <lineage>
        <taxon>Eukaryota</taxon>
        <taxon>Metazoa</taxon>
        <taxon>Ecdysozoa</taxon>
        <taxon>Nematoda</taxon>
        <taxon>Chromadorea</taxon>
        <taxon>Rhabditida</taxon>
        <taxon>Rhabditina</taxon>
        <taxon>Rhabditomorpha</taxon>
        <taxon>Rhabditoidea</taxon>
        <taxon>Rhabditidae</taxon>
        <taxon>Peloderinae</taxon>
        <taxon>Caenorhabditis</taxon>
    </lineage>
</organism>
<dbReference type="PROSITE" id="PS51257">
    <property type="entry name" value="PROKAR_LIPOPROTEIN"/>
    <property type="match status" value="1"/>
</dbReference>
<evidence type="ECO:0000313" key="2">
    <source>
        <dbReference type="EnsemblMetazoa" id="CJA41700.1"/>
    </source>
</evidence>
<evidence type="ECO:0000256" key="1">
    <source>
        <dbReference type="SAM" id="Phobius"/>
    </source>
</evidence>
<keyword evidence="1" id="KW-1133">Transmembrane helix</keyword>
<reference evidence="2" key="2">
    <citation type="submission" date="2022-06" db="UniProtKB">
        <authorList>
            <consortium name="EnsemblMetazoa"/>
        </authorList>
    </citation>
    <scope>IDENTIFICATION</scope>
    <source>
        <strain evidence="2">DF5081</strain>
    </source>
</reference>
<dbReference type="Proteomes" id="UP000005237">
    <property type="component" value="Unassembled WGS sequence"/>
</dbReference>
<keyword evidence="1" id="KW-0472">Membrane</keyword>